<feature type="chain" id="PRO_5043977403" description="Major facilitator superfamily (MFS) profile domain-containing protein" evidence="2">
    <location>
        <begin position="21"/>
        <end position="136"/>
    </location>
</feature>
<keyword evidence="1" id="KW-0812">Transmembrane</keyword>
<evidence type="ECO:0000256" key="1">
    <source>
        <dbReference type="SAM" id="Phobius"/>
    </source>
</evidence>
<evidence type="ECO:0008006" key="5">
    <source>
        <dbReference type="Google" id="ProtNLM"/>
    </source>
</evidence>
<keyword evidence="4" id="KW-1185">Reference proteome</keyword>
<evidence type="ECO:0000313" key="3">
    <source>
        <dbReference type="EMBL" id="GFR88979.1"/>
    </source>
</evidence>
<gene>
    <name evidence="3" type="ORF">ElyMa_000782000</name>
</gene>
<evidence type="ECO:0000313" key="4">
    <source>
        <dbReference type="Proteomes" id="UP000762676"/>
    </source>
</evidence>
<accession>A0AAV4GUB9</accession>
<proteinExistence type="predicted"/>
<reference evidence="3 4" key="1">
    <citation type="journal article" date="2021" name="Elife">
        <title>Chloroplast acquisition without the gene transfer in kleptoplastic sea slugs, Plakobranchus ocellatus.</title>
        <authorList>
            <person name="Maeda T."/>
            <person name="Takahashi S."/>
            <person name="Yoshida T."/>
            <person name="Shimamura S."/>
            <person name="Takaki Y."/>
            <person name="Nagai Y."/>
            <person name="Toyoda A."/>
            <person name="Suzuki Y."/>
            <person name="Arimoto A."/>
            <person name="Ishii H."/>
            <person name="Satoh N."/>
            <person name="Nishiyama T."/>
            <person name="Hasebe M."/>
            <person name="Maruyama T."/>
            <person name="Minagawa J."/>
            <person name="Obokata J."/>
            <person name="Shigenobu S."/>
        </authorList>
    </citation>
    <scope>NUCLEOTIDE SEQUENCE [LARGE SCALE GENOMIC DNA]</scope>
</reference>
<keyword evidence="1" id="KW-0472">Membrane</keyword>
<keyword evidence="2" id="KW-0732">Signal</keyword>
<feature type="transmembrane region" description="Helical" evidence="1">
    <location>
        <begin position="20"/>
        <end position="38"/>
    </location>
</feature>
<organism evidence="3 4">
    <name type="scientific">Elysia marginata</name>
    <dbReference type="NCBI Taxonomy" id="1093978"/>
    <lineage>
        <taxon>Eukaryota</taxon>
        <taxon>Metazoa</taxon>
        <taxon>Spiralia</taxon>
        <taxon>Lophotrochozoa</taxon>
        <taxon>Mollusca</taxon>
        <taxon>Gastropoda</taxon>
        <taxon>Heterobranchia</taxon>
        <taxon>Euthyneura</taxon>
        <taxon>Panpulmonata</taxon>
        <taxon>Sacoglossa</taxon>
        <taxon>Placobranchoidea</taxon>
        <taxon>Plakobranchidae</taxon>
        <taxon>Elysia</taxon>
    </lineage>
</organism>
<dbReference type="AlphaFoldDB" id="A0AAV4GUB9"/>
<protein>
    <recommendedName>
        <fullName evidence="5">Major facilitator superfamily (MFS) profile domain-containing protein</fullName>
    </recommendedName>
</protein>
<comment type="caution">
    <text evidence="3">The sequence shown here is derived from an EMBL/GenBank/DDBJ whole genome shotgun (WGS) entry which is preliminary data.</text>
</comment>
<keyword evidence="1" id="KW-1133">Transmembrane helix</keyword>
<feature type="transmembrane region" description="Helical" evidence="1">
    <location>
        <begin position="74"/>
        <end position="98"/>
    </location>
</feature>
<dbReference type="Proteomes" id="UP000762676">
    <property type="component" value="Unassembled WGS sequence"/>
</dbReference>
<evidence type="ECO:0000256" key="2">
    <source>
        <dbReference type="SAM" id="SignalP"/>
    </source>
</evidence>
<feature type="signal peptide" evidence="2">
    <location>
        <begin position="1"/>
        <end position="20"/>
    </location>
</feature>
<dbReference type="EMBL" id="BMAT01001606">
    <property type="protein sequence ID" value="GFR88979.1"/>
    <property type="molecule type" value="Genomic_DNA"/>
</dbReference>
<name>A0AAV4GUB9_9GAST</name>
<sequence>MCPPGTPFVVLSLLIRGMEALGFSAVSTSFVTILCHFFPKHYASVYSSFGSCSAIGSSISNSSSSSSSISSNNIVIVVVLVIVVKVVVVGLVVVAVAATAAEVPAATTPAVGLVVEVREAAVAVAALVIPRPLRRQ</sequence>